<dbReference type="EMBL" id="PKMF04002340">
    <property type="protein sequence ID" value="KAK7809431.1"/>
    <property type="molecule type" value="Genomic_DNA"/>
</dbReference>
<accession>A0AAW0I4Y3</accession>
<protein>
    <submittedName>
        <fullName evidence="1">Uncharacterized protein</fullName>
    </submittedName>
</protein>
<evidence type="ECO:0000313" key="1">
    <source>
        <dbReference type="EMBL" id="KAK7809431.1"/>
    </source>
</evidence>
<dbReference type="Proteomes" id="UP000237347">
    <property type="component" value="Unassembled WGS sequence"/>
</dbReference>
<name>A0AAW0I4Y3_QUESU</name>
<keyword evidence="2" id="KW-1185">Reference proteome</keyword>
<evidence type="ECO:0000313" key="2">
    <source>
        <dbReference type="Proteomes" id="UP000237347"/>
    </source>
</evidence>
<proteinExistence type="predicted"/>
<dbReference type="AlphaFoldDB" id="A0AAW0I4Y3"/>
<comment type="caution">
    <text evidence="1">The sequence shown here is derived from an EMBL/GenBank/DDBJ whole genome shotgun (WGS) entry which is preliminary data.</text>
</comment>
<sequence>MSRGVFQVRVSFVNDVQKQEAWWERQHELAAENFGASIILRSASFVVLLVIVVLCIWVVVVVCTDRLREACDVISKALAGADRKI</sequence>
<reference evidence="1 2" key="1">
    <citation type="journal article" date="2018" name="Sci. Data">
        <title>The draft genome sequence of cork oak.</title>
        <authorList>
            <person name="Ramos A.M."/>
            <person name="Usie A."/>
            <person name="Barbosa P."/>
            <person name="Barros P.M."/>
            <person name="Capote T."/>
            <person name="Chaves I."/>
            <person name="Simoes F."/>
            <person name="Abreu I."/>
            <person name="Carrasquinho I."/>
            <person name="Faro C."/>
            <person name="Guimaraes J.B."/>
            <person name="Mendonca D."/>
            <person name="Nobrega F."/>
            <person name="Rodrigues L."/>
            <person name="Saibo N.J.M."/>
            <person name="Varela M.C."/>
            <person name="Egas C."/>
            <person name="Matos J."/>
            <person name="Miguel C.M."/>
            <person name="Oliveira M.M."/>
            <person name="Ricardo C.P."/>
            <person name="Goncalves S."/>
        </authorList>
    </citation>
    <scope>NUCLEOTIDE SEQUENCE [LARGE SCALE GENOMIC DNA]</scope>
    <source>
        <strain evidence="2">cv. HL8</strain>
    </source>
</reference>
<organism evidence="1 2">
    <name type="scientific">Quercus suber</name>
    <name type="common">Cork oak</name>
    <dbReference type="NCBI Taxonomy" id="58331"/>
    <lineage>
        <taxon>Eukaryota</taxon>
        <taxon>Viridiplantae</taxon>
        <taxon>Streptophyta</taxon>
        <taxon>Embryophyta</taxon>
        <taxon>Tracheophyta</taxon>
        <taxon>Spermatophyta</taxon>
        <taxon>Magnoliopsida</taxon>
        <taxon>eudicotyledons</taxon>
        <taxon>Gunneridae</taxon>
        <taxon>Pentapetalae</taxon>
        <taxon>rosids</taxon>
        <taxon>fabids</taxon>
        <taxon>Fagales</taxon>
        <taxon>Fagaceae</taxon>
        <taxon>Quercus</taxon>
    </lineage>
</organism>
<gene>
    <name evidence="1" type="ORF">CFP56_008392</name>
</gene>